<evidence type="ECO:0000256" key="3">
    <source>
        <dbReference type="ARBA" id="ARBA00022714"/>
    </source>
</evidence>
<dbReference type="PANTHER" id="PTHR47354">
    <property type="entry name" value="NADH OXIDOREDUCTASE HCR"/>
    <property type="match status" value="1"/>
</dbReference>
<comment type="caution">
    <text evidence="10">The sequence shown here is derived from an EMBL/GenBank/DDBJ whole genome shotgun (WGS) entry which is preliminary data.</text>
</comment>
<dbReference type="InterPro" id="IPR036010">
    <property type="entry name" value="2Fe-2S_ferredoxin-like_sf"/>
</dbReference>
<dbReference type="GO" id="GO:0016491">
    <property type="term" value="F:oxidoreductase activity"/>
    <property type="evidence" value="ECO:0007669"/>
    <property type="project" value="UniProtKB-KW"/>
</dbReference>
<sequence>MTTSERVSGPDSPAREFEPTRALRLAARATVAYRTVFAASRAASWLSRPKPVRNTGFDMSLVIDQVRAEAEGVIGVTLVSPEGHALPSWIPGAHLDLFLPSGRQRQYSLCGDPDDLSSYRIAVRRIDGGLGGSAEVHDSLEAGDVVTVRGPRNAFPLVAADSYLFVAGGIGITPILPMVKKCHARGRPWRLVYLGRSRDTMPFLDELARYAGCVEVRPDDEAGPPDISEILTTAAPGAAVYLCGPPPLTSTARRVMRQLNPTGSLHTERFSALPVVGGQKFDVHLAQRGTTVSVGADETALAAIRREVPGVAYSCQQGFCGTCRVRVLAGDVEHRDRTLTDAERQDSMLICLSRSAGGPLVIDL</sequence>
<keyword evidence="5 10" id="KW-0560">Oxidoreductase</keyword>
<comment type="cofactor">
    <cofactor evidence="1">
        <name>FAD</name>
        <dbReference type="ChEBI" id="CHEBI:57692"/>
    </cofactor>
</comment>
<dbReference type="InterPro" id="IPR017938">
    <property type="entry name" value="Riboflavin_synthase-like_b-brl"/>
</dbReference>
<dbReference type="Pfam" id="PF00111">
    <property type="entry name" value="Fer2"/>
    <property type="match status" value="1"/>
</dbReference>
<dbReference type="InterPro" id="IPR017927">
    <property type="entry name" value="FAD-bd_FR_type"/>
</dbReference>
<evidence type="ECO:0000256" key="1">
    <source>
        <dbReference type="ARBA" id="ARBA00001974"/>
    </source>
</evidence>
<dbReference type="InterPro" id="IPR012675">
    <property type="entry name" value="Beta-grasp_dom_sf"/>
</dbReference>
<keyword evidence="6" id="KW-0408">Iron</keyword>
<accession>A0AAE4UXP1</accession>
<keyword evidence="4" id="KW-0479">Metal-binding</keyword>
<dbReference type="SUPFAM" id="SSF54292">
    <property type="entry name" value="2Fe-2S ferredoxin-like"/>
    <property type="match status" value="1"/>
</dbReference>
<evidence type="ECO:0000313" key="10">
    <source>
        <dbReference type="EMBL" id="MDV7264481.1"/>
    </source>
</evidence>
<keyword evidence="7" id="KW-0411">Iron-sulfur</keyword>
<feature type="domain" description="2Fe-2S ferredoxin-type" evidence="8">
    <location>
        <begin position="281"/>
        <end position="364"/>
    </location>
</feature>
<name>A0AAE4UXP1_9NOCA</name>
<dbReference type="InterPro" id="IPR006058">
    <property type="entry name" value="2Fe2S_fd_BS"/>
</dbReference>
<dbReference type="PRINTS" id="PR00409">
    <property type="entry name" value="PHDIOXRDTASE"/>
</dbReference>
<evidence type="ECO:0000259" key="8">
    <source>
        <dbReference type="PROSITE" id="PS51085"/>
    </source>
</evidence>
<dbReference type="Gene3D" id="2.40.30.10">
    <property type="entry name" value="Translation factors"/>
    <property type="match status" value="1"/>
</dbReference>
<evidence type="ECO:0000256" key="6">
    <source>
        <dbReference type="ARBA" id="ARBA00023004"/>
    </source>
</evidence>
<evidence type="ECO:0000256" key="5">
    <source>
        <dbReference type="ARBA" id="ARBA00023002"/>
    </source>
</evidence>
<dbReference type="EC" id="1.-.-.-" evidence="10"/>
<dbReference type="PANTHER" id="PTHR47354:SF1">
    <property type="entry name" value="CARNITINE MONOOXYGENASE REDUCTASE SUBUNIT"/>
    <property type="match status" value="1"/>
</dbReference>
<dbReference type="AlphaFoldDB" id="A0AAE4UXP1"/>
<dbReference type="SUPFAM" id="SSF63380">
    <property type="entry name" value="Riboflavin synthase domain-like"/>
    <property type="match status" value="1"/>
</dbReference>
<evidence type="ECO:0000256" key="7">
    <source>
        <dbReference type="ARBA" id="ARBA00023014"/>
    </source>
</evidence>
<organism evidence="10 11">
    <name type="scientific">Rhodococcus oxybenzonivorans</name>
    <dbReference type="NCBI Taxonomy" id="1990687"/>
    <lineage>
        <taxon>Bacteria</taxon>
        <taxon>Bacillati</taxon>
        <taxon>Actinomycetota</taxon>
        <taxon>Actinomycetes</taxon>
        <taxon>Mycobacteriales</taxon>
        <taxon>Nocardiaceae</taxon>
        <taxon>Rhodococcus</taxon>
    </lineage>
</organism>
<reference evidence="10" key="1">
    <citation type="submission" date="2023-10" db="EMBL/GenBank/DDBJ databases">
        <title>Development of a sustainable strategy for remediation of hydrocarbon-contaminated territories based on the waste exchange concept.</title>
        <authorList>
            <person name="Krivoruchko A."/>
        </authorList>
    </citation>
    <scope>NUCLEOTIDE SEQUENCE</scope>
    <source>
        <strain evidence="10">IEGM 68</strain>
    </source>
</reference>
<keyword evidence="2" id="KW-0285">Flavoprotein</keyword>
<dbReference type="InterPro" id="IPR050415">
    <property type="entry name" value="MRET"/>
</dbReference>
<dbReference type="EMBL" id="JAWLUP010000011">
    <property type="protein sequence ID" value="MDV7264481.1"/>
    <property type="molecule type" value="Genomic_DNA"/>
</dbReference>
<dbReference type="Gene3D" id="3.10.20.30">
    <property type="match status" value="1"/>
</dbReference>
<evidence type="ECO:0000256" key="2">
    <source>
        <dbReference type="ARBA" id="ARBA00022630"/>
    </source>
</evidence>
<evidence type="ECO:0000259" key="9">
    <source>
        <dbReference type="PROSITE" id="PS51384"/>
    </source>
</evidence>
<dbReference type="PROSITE" id="PS51085">
    <property type="entry name" value="2FE2S_FER_2"/>
    <property type="match status" value="1"/>
</dbReference>
<protein>
    <submittedName>
        <fullName evidence="10">PDR/VanB family oxidoreductase</fullName>
        <ecNumber evidence="10">1.-.-.-</ecNumber>
    </submittedName>
</protein>
<dbReference type="CDD" id="cd06185">
    <property type="entry name" value="PDR_like"/>
    <property type="match status" value="1"/>
</dbReference>
<feature type="domain" description="FAD-binding FR-type" evidence="9">
    <location>
        <begin position="56"/>
        <end position="158"/>
    </location>
</feature>
<dbReference type="InterPro" id="IPR039261">
    <property type="entry name" value="FNR_nucleotide-bd"/>
</dbReference>
<dbReference type="PROSITE" id="PS51384">
    <property type="entry name" value="FAD_FR"/>
    <property type="match status" value="1"/>
</dbReference>
<dbReference type="SUPFAM" id="SSF52343">
    <property type="entry name" value="Ferredoxin reductase-like, C-terminal NADP-linked domain"/>
    <property type="match status" value="1"/>
</dbReference>
<dbReference type="Proteomes" id="UP001185863">
    <property type="component" value="Unassembled WGS sequence"/>
</dbReference>
<dbReference type="InterPro" id="IPR001041">
    <property type="entry name" value="2Fe-2S_ferredoxin-type"/>
</dbReference>
<dbReference type="CDD" id="cd00207">
    <property type="entry name" value="fer2"/>
    <property type="match status" value="1"/>
</dbReference>
<dbReference type="GO" id="GO:0046872">
    <property type="term" value="F:metal ion binding"/>
    <property type="evidence" value="ECO:0007669"/>
    <property type="project" value="UniProtKB-KW"/>
</dbReference>
<keyword evidence="3" id="KW-0001">2Fe-2S</keyword>
<dbReference type="GO" id="GO:0051537">
    <property type="term" value="F:2 iron, 2 sulfur cluster binding"/>
    <property type="evidence" value="ECO:0007669"/>
    <property type="project" value="UniProtKB-KW"/>
</dbReference>
<evidence type="ECO:0000256" key="4">
    <source>
        <dbReference type="ARBA" id="ARBA00022723"/>
    </source>
</evidence>
<proteinExistence type="predicted"/>
<dbReference type="RefSeq" id="WP_317745717.1">
    <property type="nucleotide sequence ID" value="NZ_JAWLUP010000011.1"/>
</dbReference>
<dbReference type="Gene3D" id="3.40.50.80">
    <property type="entry name" value="Nucleotide-binding domain of ferredoxin-NADP reductase (FNR) module"/>
    <property type="match status" value="1"/>
</dbReference>
<dbReference type="PROSITE" id="PS00197">
    <property type="entry name" value="2FE2S_FER_1"/>
    <property type="match status" value="1"/>
</dbReference>
<evidence type="ECO:0000313" key="11">
    <source>
        <dbReference type="Proteomes" id="UP001185863"/>
    </source>
</evidence>
<gene>
    <name evidence="10" type="ORF">R4315_07975</name>
</gene>